<accession>A0AA39W0K5</accession>
<gene>
    <name evidence="2" type="ORF">LWI29_027816</name>
</gene>
<sequence length="141" mass="15826">MMDCEPHQTNEVDHQGSSDRVEDYEEGEDSEEDKEEEGDDVNNDDDEEEEEGGGGVVEASRNDQSITVTLTDPQVLDCMICYNPLTIPVFQLRMNNGIERIHGSVEDHEDEEDSEGDEDDDDEDSHSDSDGDGDDCEKEHN</sequence>
<name>A0AA39W0K5_ACESA</name>
<dbReference type="EMBL" id="JAUESC010000004">
    <property type="protein sequence ID" value="KAK0597701.1"/>
    <property type="molecule type" value="Genomic_DNA"/>
</dbReference>
<feature type="compositionally biased region" description="Polar residues" evidence="1">
    <location>
        <begin position="62"/>
        <end position="72"/>
    </location>
</feature>
<protein>
    <submittedName>
        <fullName evidence="2">Uncharacterized protein</fullName>
    </submittedName>
</protein>
<evidence type="ECO:0000313" key="2">
    <source>
        <dbReference type="EMBL" id="KAK0597701.1"/>
    </source>
</evidence>
<feature type="compositionally biased region" description="Acidic residues" evidence="1">
    <location>
        <begin position="107"/>
        <end position="141"/>
    </location>
</feature>
<evidence type="ECO:0000313" key="3">
    <source>
        <dbReference type="Proteomes" id="UP001168877"/>
    </source>
</evidence>
<feature type="region of interest" description="Disordered" evidence="1">
    <location>
        <begin position="101"/>
        <end position="141"/>
    </location>
</feature>
<feature type="compositionally biased region" description="Basic and acidic residues" evidence="1">
    <location>
        <begin position="1"/>
        <end position="21"/>
    </location>
</feature>
<organism evidence="2 3">
    <name type="scientific">Acer saccharum</name>
    <name type="common">Sugar maple</name>
    <dbReference type="NCBI Taxonomy" id="4024"/>
    <lineage>
        <taxon>Eukaryota</taxon>
        <taxon>Viridiplantae</taxon>
        <taxon>Streptophyta</taxon>
        <taxon>Embryophyta</taxon>
        <taxon>Tracheophyta</taxon>
        <taxon>Spermatophyta</taxon>
        <taxon>Magnoliopsida</taxon>
        <taxon>eudicotyledons</taxon>
        <taxon>Gunneridae</taxon>
        <taxon>Pentapetalae</taxon>
        <taxon>rosids</taxon>
        <taxon>malvids</taxon>
        <taxon>Sapindales</taxon>
        <taxon>Sapindaceae</taxon>
        <taxon>Hippocastanoideae</taxon>
        <taxon>Acereae</taxon>
        <taxon>Acer</taxon>
    </lineage>
</organism>
<dbReference type="Proteomes" id="UP001168877">
    <property type="component" value="Unassembled WGS sequence"/>
</dbReference>
<reference evidence="2" key="2">
    <citation type="submission" date="2023-06" db="EMBL/GenBank/DDBJ databases">
        <authorList>
            <person name="Swenson N.G."/>
            <person name="Wegrzyn J.L."/>
            <person name="Mcevoy S.L."/>
        </authorList>
    </citation>
    <scope>NUCLEOTIDE SEQUENCE</scope>
    <source>
        <strain evidence="2">NS2018</strain>
        <tissue evidence="2">Leaf</tissue>
    </source>
</reference>
<proteinExistence type="predicted"/>
<evidence type="ECO:0000256" key="1">
    <source>
        <dbReference type="SAM" id="MobiDB-lite"/>
    </source>
</evidence>
<comment type="caution">
    <text evidence="2">The sequence shown here is derived from an EMBL/GenBank/DDBJ whole genome shotgun (WGS) entry which is preliminary data.</text>
</comment>
<reference evidence="2" key="1">
    <citation type="journal article" date="2022" name="Plant J.">
        <title>Strategies of tolerance reflected in two North American maple genomes.</title>
        <authorList>
            <person name="McEvoy S.L."/>
            <person name="Sezen U.U."/>
            <person name="Trouern-Trend A."/>
            <person name="McMahon S.M."/>
            <person name="Schaberg P.G."/>
            <person name="Yang J."/>
            <person name="Wegrzyn J.L."/>
            <person name="Swenson N.G."/>
        </authorList>
    </citation>
    <scope>NUCLEOTIDE SEQUENCE</scope>
    <source>
        <strain evidence="2">NS2018</strain>
    </source>
</reference>
<keyword evidence="3" id="KW-1185">Reference proteome</keyword>
<feature type="region of interest" description="Disordered" evidence="1">
    <location>
        <begin position="1"/>
        <end position="75"/>
    </location>
</feature>
<feature type="compositionally biased region" description="Acidic residues" evidence="1">
    <location>
        <begin position="22"/>
        <end position="52"/>
    </location>
</feature>
<dbReference type="AlphaFoldDB" id="A0AA39W0K5"/>